<evidence type="ECO:0000256" key="4">
    <source>
        <dbReference type="PROSITE-ProRule" id="PRU00175"/>
    </source>
</evidence>
<feature type="region of interest" description="Disordered" evidence="5">
    <location>
        <begin position="1"/>
        <end position="77"/>
    </location>
</feature>
<keyword evidence="3" id="KW-0862">Zinc</keyword>
<proteinExistence type="predicted"/>
<dbReference type="Proteomes" id="UP000053263">
    <property type="component" value="Unassembled WGS sequence"/>
</dbReference>
<dbReference type="SMART" id="SM00184">
    <property type="entry name" value="RING"/>
    <property type="match status" value="1"/>
</dbReference>
<keyword evidence="1" id="KW-0479">Metal-binding</keyword>
<dbReference type="InterPro" id="IPR027370">
    <property type="entry name" value="Znf-RING_euk"/>
</dbReference>
<dbReference type="InterPro" id="IPR013083">
    <property type="entry name" value="Znf_RING/FYVE/PHD"/>
</dbReference>
<evidence type="ECO:0000313" key="7">
    <source>
        <dbReference type="EMBL" id="KII82866.1"/>
    </source>
</evidence>
<dbReference type="OrthoDB" id="19092at2759"/>
<feature type="domain" description="RING-type" evidence="6">
    <location>
        <begin position="124"/>
        <end position="174"/>
    </location>
</feature>
<dbReference type="InterPro" id="IPR001841">
    <property type="entry name" value="Znf_RING"/>
</dbReference>
<evidence type="ECO:0000256" key="3">
    <source>
        <dbReference type="ARBA" id="ARBA00022833"/>
    </source>
</evidence>
<evidence type="ECO:0000313" key="8">
    <source>
        <dbReference type="Proteomes" id="UP000053263"/>
    </source>
</evidence>
<gene>
    <name evidence="7" type="ORF">PLICRDRAFT_180960</name>
</gene>
<keyword evidence="2 4" id="KW-0863">Zinc-finger</keyword>
<feature type="compositionally biased region" description="Basic and acidic residues" evidence="5">
    <location>
        <begin position="23"/>
        <end position="34"/>
    </location>
</feature>
<evidence type="ECO:0000256" key="1">
    <source>
        <dbReference type="ARBA" id="ARBA00022723"/>
    </source>
</evidence>
<dbReference type="InterPro" id="IPR047153">
    <property type="entry name" value="TRIM45/56/19-like"/>
</dbReference>
<evidence type="ECO:0000259" key="6">
    <source>
        <dbReference type="PROSITE" id="PS50089"/>
    </source>
</evidence>
<name>A0A0C9SJZ9_PLICR</name>
<dbReference type="PANTHER" id="PTHR25462:SF229">
    <property type="entry name" value="TRANSCRIPTION INTERMEDIARY FACTOR 1-BETA"/>
    <property type="match status" value="1"/>
</dbReference>
<dbReference type="Pfam" id="PF13445">
    <property type="entry name" value="zf-RING_UBOX"/>
    <property type="match status" value="1"/>
</dbReference>
<evidence type="ECO:0000256" key="2">
    <source>
        <dbReference type="ARBA" id="ARBA00022771"/>
    </source>
</evidence>
<dbReference type="SUPFAM" id="SSF57850">
    <property type="entry name" value="RING/U-box"/>
    <property type="match status" value="1"/>
</dbReference>
<dbReference type="Gene3D" id="3.30.40.10">
    <property type="entry name" value="Zinc/RING finger domain, C3HC4 (zinc finger)"/>
    <property type="match status" value="1"/>
</dbReference>
<sequence>MSPVRVENHPISSKRRRFATPHGRHDDGRDEDHAIVVSSDEESKRLAKKGRSQSSRKRGRARVPASAEPPSVDAEDDGNLQEMISLRKRNAVLSETLHDLREQFSHLEKSVAERDDNIDELINCEICLHIINIPRVLPCGHTHCQACLQKWFAGIDHNSTVGHQVLDFTCPSCRNGVTAVPPIDWKLQTFLTRNQNKAHDAQDDAGPSIDPLAQYFD</sequence>
<dbReference type="PROSITE" id="PS50089">
    <property type="entry name" value="ZF_RING_2"/>
    <property type="match status" value="1"/>
</dbReference>
<dbReference type="GO" id="GO:0061630">
    <property type="term" value="F:ubiquitin protein ligase activity"/>
    <property type="evidence" value="ECO:0007669"/>
    <property type="project" value="TreeGrafter"/>
</dbReference>
<evidence type="ECO:0000256" key="5">
    <source>
        <dbReference type="SAM" id="MobiDB-lite"/>
    </source>
</evidence>
<feature type="compositionally biased region" description="Basic residues" evidence="5">
    <location>
        <begin position="46"/>
        <end position="61"/>
    </location>
</feature>
<protein>
    <recommendedName>
        <fullName evidence="6">RING-type domain-containing protein</fullName>
    </recommendedName>
</protein>
<dbReference type="GO" id="GO:0006513">
    <property type="term" value="P:protein monoubiquitination"/>
    <property type="evidence" value="ECO:0007669"/>
    <property type="project" value="TreeGrafter"/>
</dbReference>
<dbReference type="PANTHER" id="PTHR25462">
    <property type="entry name" value="BONUS, ISOFORM C-RELATED"/>
    <property type="match status" value="1"/>
</dbReference>
<organism evidence="7 8">
    <name type="scientific">Plicaturopsis crispa FD-325 SS-3</name>
    <dbReference type="NCBI Taxonomy" id="944288"/>
    <lineage>
        <taxon>Eukaryota</taxon>
        <taxon>Fungi</taxon>
        <taxon>Dikarya</taxon>
        <taxon>Basidiomycota</taxon>
        <taxon>Agaricomycotina</taxon>
        <taxon>Agaricomycetes</taxon>
        <taxon>Agaricomycetidae</taxon>
        <taxon>Amylocorticiales</taxon>
        <taxon>Amylocorticiaceae</taxon>
        <taxon>Plicatura</taxon>
        <taxon>Plicaturopsis crispa</taxon>
    </lineage>
</organism>
<dbReference type="HOGENOM" id="CLU_1272753_0_0_1"/>
<keyword evidence="8" id="KW-1185">Reference proteome</keyword>
<reference evidence="7 8" key="1">
    <citation type="submission" date="2014-06" db="EMBL/GenBank/DDBJ databases">
        <title>Evolutionary Origins and Diversification of the Mycorrhizal Mutualists.</title>
        <authorList>
            <consortium name="DOE Joint Genome Institute"/>
            <consortium name="Mycorrhizal Genomics Consortium"/>
            <person name="Kohler A."/>
            <person name="Kuo A."/>
            <person name="Nagy L.G."/>
            <person name="Floudas D."/>
            <person name="Copeland A."/>
            <person name="Barry K.W."/>
            <person name="Cichocki N."/>
            <person name="Veneault-Fourrey C."/>
            <person name="LaButti K."/>
            <person name="Lindquist E.A."/>
            <person name="Lipzen A."/>
            <person name="Lundell T."/>
            <person name="Morin E."/>
            <person name="Murat C."/>
            <person name="Riley R."/>
            <person name="Ohm R."/>
            <person name="Sun H."/>
            <person name="Tunlid A."/>
            <person name="Henrissat B."/>
            <person name="Grigoriev I.V."/>
            <person name="Hibbett D.S."/>
            <person name="Martin F."/>
        </authorList>
    </citation>
    <scope>NUCLEOTIDE SEQUENCE [LARGE SCALE GENOMIC DNA]</scope>
    <source>
        <strain evidence="7 8">FD-325 SS-3</strain>
    </source>
</reference>
<dbReference type="EMBL" id="KN832607">
    <property type="protein sequence ID" value="KII82866.1"/>
    <property type="molecule type" value="Genomic_DNA"/>
</dbReference>
<dbReference type="AlphaFoldDB" id="A0A0C9SJZ9"/>
<accession>A0A0C9SJZ9</accession>
<dbReference type="GO" id="GO:0008270">
    <property type="term" value="F:zinc ion binding"/>
    <property type="evidence" value="ECO:0007669"/>
    <property type="project" value="UniProtKB-KW"/>
</dbReference>